<name>A0A397JEY4_9GLOM</name>
<gene>
    <name evidence="1" type="ORF">Glove_61g2</name>
</gene>
<evidence type="ECO:0000313" key="2">
    <source>
        <dbReference type="Proteomes" id="UP000266861"/>
    </source>
</evidence>
<protein>
    <submittedName>
        <fullName evidence="1">Uncharacterized protein</fullName>
    </submittedName>
</protein>
<reference evidence="1 2" key="1">
    <citation type="submission" date="2018-08" db="EMBL/GenBank/DDBJ databases">
        <title>Genome and evolution of the arbuscular mycorrhizal fungus Diversispora epigaea (formerly Glomus versiforme) and its bacterial endosymbionts.</title>
        <authorList>
            <person name="Sun X."/>
            <person name="Fei Z."/>
            <person name="Harrison M."/>
        </authorList>
    </citation>
    <scope>NUCLEOTIDE SEQUENCE [LARGE SCALE GENOMIC DNA]</scope>
    <source>
        <strain evidence="1 2">IT104</strain>
    </source>
</reference>
<accession>A0A397JEY4</accession>
<comment type="caution">
    <text evidence="1">The sequence shown here is derived from an EMBL/GenBank/DDBJ whole genome shotgun (WGS) entry which is preliminary data.</text>
</comment>
<keyword evidence="2" id="KW-1185">Reference proteome</keyword>
<dbReference type="EMBL" id="PQFF01000058">
    <property type="protein sequence ID" value="RHZ85712.1"/>
    <property type="molecule type" value="Genomic_DNA"/>
</dbReference>
<evidence type="ECO:0000313" key="1">
    <source>
        <dbReference type="EMBL" id="RHZ85712.1"/>
    </source>
</evidence>
<sequence>MLTSKRPTIKKMRDPLFEWDIFNENSEIYTIFEMADEEMKNYVELEISMQHPQAYYISRPLCKHINTAKLLSRDIRDDDLAIEWPESI</sequence>
<organism evidence="1 2">
    <name type="scientific">Diversispora epigaea</name>
    <dbReference type="NCBI Taxonomy" id="1348612"/>
    <lineage>
        <taxon>Eukaryota</taxon>
        <taxon>Fungi</taxon>
        <taxon>Fungi incertae sedis</taxon>
        <taxon>Mucoromycota</taxon>
        <taxon>Glomeromycotina</taxon>
        <taxon>Glomeromycetes</taxon>
        <taxon>Diversisporales</taxon>
        <taxon>Diversisporaceae</taxon>
        <taxon>Diversispora</taxon>
    </lineage>
</organism>
<dbReference type="Proteomes" id="UP000266861">
    <property type="component" value="Unassembled WGS sequence"/>
</dbReference>
<dbReference type="OrthoDB" id="2469340at2759"/>
<dbReference type="AlphaFoldDB" id="A0A397JEY4"/>
<proteinExistence type="predicted"/>